<organism evidence="2 3">
    <name type="scientific">Vagococcus hydrophili</name>
    <dbReference type="NCBI Taxonomy" id="2714947"/>
    <lineage>
        <taxon>Bacteria</taxon>
        <taxon>Bacillati</taxon>
        <taxon>Bacillota</taxon>
        <taxon>Bacilli</taxon>
        <taxon>Lactobacillales</taxon>
        <taxon>Enterococcaceae</taxon>
        <taxon>Vagococcus</taxon>
    </lineage>
</organism>
<feature type="coiled-coil region" evidence="1">
    <location>
        <begin position="234"/>
        <end position="534"/>
    </location>
</feature>
<keyword evidence="1" id="KW-0175">Coiled coil</keyword>
<keyword evidence="3" id="KW-1185">Reference proteome</keyword>
<accession>A0A6G8ARR7</accession>
<dbReference type="EMBL" id="CP049887">
    <property type="protein sequence ID" value="QIL47632.1"/>
    <property type="molecule type" value="Genomic_DNA"/>
</dbReference>
<proteinExistence type="predicted"/>
<evidence type="ECO:0000256" key="1">
    <source>
        <dbReference type="SAM" id="Coils"/>
    </source>
</evidence>
<feature type="coiled-coil region" evidence="1">
    <location>
        <begin position="573"/>
        <end position="607"/>
    </location>
</feature>
<name>A0A6G8ARR7_9ENTE</name>
<gene>
    <name evidence="2" type="ORF">G7082_03305</name>
</gene>
<reference evidence="2 3" key="1">
    <citation type="submission" date="2020-03" db="EMBL/GenBank/DDBJ databases">
        <title>Vagococcus sp. nov., isolated from beetles.</title>
        <authorList>
            <person name="Hyun D.-W."/>
            <person name="Bae J.-W."/>
        </authorList>
    </citation>
    <scope>NUCLEOTIDE SEQUENCE [LARGE SCALE GENOMIC DNA]</scope>
    <source>
        <strain evidence="2 3">HDW17B</strain>
    </source>
</reference>
<evidence type="ECO:0000313" key="3">
    <source>
        <dbReference type="Proteomes" id="UP000501747"/>
    </source>
</evidence>
<evidence type="ECO:0000313" key="2">
    <source>
        <dbReference type="EMBL" id="QIL47632.1"/>
    </source>
</evidence>
<protein>
    <submittedName>
        <fullName evidence="2">Uncharacterized protein</fullName>
    </submittedName>
</protein>
<sequence>MNINSYFDIQGKFYSRERVRSKKSSIIIMPKNSQQDGSSQIKLSLYNNNISKESLLVCILSLLSRWKEVSADSVLYRAFYDELEGTGVRIFISFSSTCRLTQEEGQVILGEAVRLFNDILEVNAYTVQTNEVNFDDLLSQQDEQQVLDFSKEKEHDMDYSFTSITQGTILEKFHGLPQVKANKEVTDLKGRIQEVDSDLLLNETKKSEKRKEILNLEVILEDKQELLLADEKEQKESKKEIVRLEIKIEEMNYQLLSSERIKKDNQKELIKLEKQLQEASTQLLTGEILQEKTQEELIELEERLEKANSQLIIDGKSQSDNQKELNELKRQLSEANNQLTMSEELKYKNQKEITALEEQLNEVNSQLVANETLQNENEIKLVELETRLDEATVQLVSDAKLQSENEQELSELDEQIDEANAQLISNEKSQGENQKELNELETQLDEVNRQLLADKKLQTENQKALMRLEARLEEANAQLLEDEKLKNQNQKELIELETELEKTDTQLLENEKKQNENQKEIIKLEIKLEKANAQLLEGKMLEEQSQKERVRLETELGNVGSQLLHDEDLYSEKEVDENQEEVIEVEINSLEEQEVQADEELLNKDQEASNDIEVDQKVLTKEYLYSSLAMDESDQWSVEKISDQAEVRTNTWEKFYENSQNNYHKVKGTDDEKNIKTQPVSKIAPKNKVAQPLTREEATIEDLFLNFDSSRTNKTVSIDRRQYNHYINNIKYLNLRWQKYSSNQLESNQNKFQKTFSTYVDDVDVIVAEVLNTARGNKLNKKKVVLNIDDLKILEAYEALSNYLA</sequence>
<dbReference type="AlphaFoldDB" id="A0A6G8ARR7"/>
<dbReference type="Proteomes" id="UP000501747">
    <property type="component" value="Chromosome"/>
</dbReference>
<dbReference type="KEGG" id="vhy:G7082_03305"/>
<dbReference type="RefSeq" id="WP_166033804.1">
    <property type="nucleotide sequence ID" value="NZ_CP049887.1"/>
</dbReference>